<organism evidence="1 2">
    <name type="scientific">Paenibacillus uliginis N3/975</name>
    <dbReference type="NCBI Taxonomy" id="1313296"/>
    <lineage>
        <taxon>Bacteria</taxon>
        <taxon>Bacillati</taxon>
        <taxon>Bacillota</taxon>
        <taxon>Bacilli</taxon>
        <taxon>Bacillales</taxon>
        <taxon>Paenibacillaceae</taxon>
        <taxon>Paenibacillus</taxon>
    </lineage>
</organism>
<name>A0A1X7HEV1_9BACL</name>
<dbReference type="RefSeq" id="WP_208919879.1">
    <property type="nucleotide sequence ID" value="NZ_LT840184.1"/>
</dbReference>
<accession>A0A1X7HEV1</accession>
<protein>
    <submittedName>
        <fullName evidence="1">Uncharacterized protein</fullName>
    </submittedName>
</protein>
<evidence type="ECO:0000313" key="1">
    <source>
        <dbReference type="EMBL" id="SMF85319.1"/>
    </source>
</evidence>
<dbReference type="STRING" id="1313296.SAMN05661091_2960"/>
<gene>
    <name evidence="1" type="ORF">SAMN05661091_2960</name>
</gene>
<sequence>MLLTDLQKKTIEQMNTGDDTTLGGPAVGENIRYEIRRLTDHEYKVCIFDRMVRLDEDYFQTTSQVIAYIETY</sequence>
<evidence type="ECO:0000313" key="2">
    <source>
        <dbReference type="Proteomes" id="UP000192940"/>
    </source>
</evidence>
<reference evidence="2" key="1">
    <citation type="submission" date="2017-04" db="EMBL/GenBank/DDBJ databases">
        <authorList>
            <person name="Varghese N."/>
            <person name="Submissions S."/>
        </authorList>
    </citation>
    <scope>NUCLEOTIDE SEQUENCE [LARGE SCALE GENOMIC DNA]</scope>
    <source>
        <strain evidence="2">N3/975</strain>
    </source>
</reference>
<dbReference type="AlphaFoldDB" id="A0A1X7HEV1"/>
<dbReference type="EMBL" id="LT840184">
    <property type="protein sequence ID" value="SMF85319.1"/>
    <property type="molecule type" value="Genomic_DNA"/>
</dbReference>
<proteinExistence type="predicted"/>
<dbReference type="Proteomes" id="UP000192940">
    <property type="component" value="Chromosome I"/>
</dbReference>
<keyword evidence="2" id="KW-1185">Reference proteome</keyword>